<dbReference type="PANTHER" id="PTHR13754:SF13">
    <property type="entry name" value="METALLO-BETA-LACTAMASE SUPERFAMILY PROTEIN (AFU_ORTHOLOGUE AFUA_3G07630)"/>
    <property type="match status" value="1"/>
</dbReference>
<organism evidence="2 3">
    <name type="scientific">Desulfurobacterium thermolithotrophum (strain DSM 11699 / BSA)</name>
    <dbReference type="NCBI Taxonomy" id="868864"/>
    <lineage>
        <taxon>Bacteria</taxon>
        <taxon>Pseudomonadati</taxon>
        <taxon>Aquificota</taxon>
        <taxon>Aquificia</taxon>
        <taxon>Desulfurobacteriales</taxon>
        <taxon>Desulfurobacteriaceae</taxon>
        <taxon>Desulfurobacterium</taxon>
    </lineage>
</organism>
<dbReference type="CDD" id="cd07713">
    <property type="entry name" value="DHPS-like_MBL-fold"/>
    <property type="match status" value="1"/>
</dbReference>
<reference evidence="3" key="2">
    <citation type="submission" date="2011-02" db="EMBL/GenBank/DDBJ databases">
        <title>The complete genome of Desulfurobacterium thermolithotrophum DSM 11699.</title>
        <authorList>
            <consortium name="US DOE Joint Genome Institute (JGI-PGF)"/>
            <person name="Lucas S."/>
            <person name="Copeland A."/>
            <person name="Lapidus A."/>
            <person name="Bruce D."/>
            <person name="Goodwin L."/>
            <person name="Pitluck S."/>
            <person name="Kyrpides N."/>
            <person name="Mavromatis K."/>
            <person name="Pagani I."/>
            <person name="Ivanova N."/>
            <person name="Mikhailova N."/>
            <person name="Daligault H."/>
            <person name="Detter J.C."/>
            <person name="Tapia R."/>
            <person name="Han C."/>
            <person name="Land M."/>
            <person name="Hauser L."/>
            <person name="Markowitz V."/>
            <person name="Cheng J.-F."/>
            <person name="Hugenholtz P."/>
            <person name="Woyke T."/>
            <person name="Wu D."/>
            <person name="Spring S."/>
            <person name="Brambilla E."/>
            <person name="Klenk H.-P."/>
            <person name="Eisen J.A."/>
        </authorList>
    </citation>
    <scope>NUCLEOTIDE SEQUENCE [LARGE SCALE GENOMIC DNA]</scope>
    <source>
        <strain evidence="3">DSM 11699 / BSA</strain>
    </source>
</reference>
<keyword evidence="2" id="KW-0378">Hydrolase</keyword>
<dbReference type="SMART" id="SM00849">
    <property type="entry name" value="Lactamase_B"/>
    <property type="match status" value="1"/>
</dbReference>
<dbReference type="PANTHER" id="PTHR13754">
    <property type="entry name" value="METALLO-BETA-LACTAMASE SUPERFAMILY PROTEIN"/>
    <property type="match status" value="1"/>
</dbReference>
<accession>F0S0Y5</accession>
<name>F0S0Y5_DESTD</name>
<evidence type="ECO:0000313" key="2">
    <source>
        <dbReference type="EMBL" id="ADY72789.1"/>
    </source>
</evidence>
<evidence type="ECO:0000313" key="3">
    <source>
        <dbReference type="Proteomes" id="UP000007102"/>
    </source>
</evidence>
<dbReference type="Gene3D" id="3.60.15.10">
    <property type="entry name" value="Ribonuclease Z/Hydroxyacylglutathione hydrolase-like"/>
    <property type="match status" value="2"/>
</dbReference>
<dbReference type="AlphaFoldDB" id="F0S0Y5"/>
<dbReference type="SUPFAM" id="SSF56281">
    <property type="entry name" value="Metallo-hydrolase/oxidoreductase"/>
    <property type="match status" value="1"/>
</dbReference>
<reference evidence="2 3" key="1">
    <citation type="journal article" date="2011" name="Stand. Genomic Sci.">
        <title>Complete genome sequence of the thermophilic sulfur-reducer Desulfurobacterium thermolithotrophum type strain (BSA(T)) from a deep-sea hydrothermal vent.</title>
        <authorList>
            <person name="Goker M."/>
            <person name="Daligault H."/>
            <person name="Mwirichia R."/>
            <person name="Lapidus A."/>
            <person name="Lucas S."/>
            <person name="Deshpande S."/>
            <person name="Pagani I."/>
            <person name="Tapia R."/>
            <person name="Cheng J.F."/>
            <person name="Goodwin L."/>
            <person name="Pitluck S."/>
            <person name="Liolios K."/>
            <person name="Ivanova N."/>
            <person name="Mavromatis K."/>
            <person name="Mikhailova N."/>
            <person name="Pati A."/>
            <person name="Chen A."/>
            <person name="Palaniappan K."/>
            <person name="Han C."/>
            <person name="Land M."/>
            <person name="Hauser L."/>
            <person name="Pan C."/>
            <person name="Brambilla E.M."/>
            <person name="Rohde M."/>
            <person name="Spring S."/>
            <person name="Sikorski J."/>
            <person name="Wirth R."/>
            <person name="Detter J.C."/>
            <person name="Woyke T."/>
            <person name="Bristow J."/>
            <person name="Eisen J.A."/>
            <person name="Markowitz V."/>
            <person name="Hugenholtz P."/>
            <person name="Kyrpides N.C."/>
            <person name="Klenk H.P."/>
        </authorList>
    </citation>
    <scope>NUCLEOTIDE SEQUENCE [LARGE SCALE GENOMIC DNA]</scope>
    <source>
        <strain evidence="3">DSM 11699 / BSA</strain>
    </source>
</reference>
<dbReference type="KEGG" id="dte:Dester_0131"/>
<dbReference type="OrthoDB" id="9803916at2"/>
<dbReference type="eggNOG" id="COG1237">
    <property type="taxonomic scope" value="Bacteria"/>
</dbReference>
<dbReference type="Proteomes" id="UP000007102">
    <property type="component" value="Chromosome"/>
</dbReference>
<dbReference type="GO" id="GO:0016787">
    <property type="term" value="F:hydrolase activity"/>
    <property type="evidence" value="ECO:0007669"/>
    <property type="project" value="UniProtKB-KW"/>
</dbReference>
<dbReference type="InterPro" id="IPR036866">
    <property type="entry name" value="RibonucZ/Hydroxyglut_hydro"/>
</dbReference>
<dbReference type="EMBL" id="CP002543">
    <property type="protein sequence ID" value="ADY72789.1"/>
    <property type="molecule type" value="Genomic_DNA"/>
</dbReference>
<sequence length="237" mass="26585">MENLKILYDNRALPDYREDWGFAALIELSDETILFDTGAKPEVLAENLEKFGVNIEEVDVVFISHNHWDHVGGLPYILKKNRDFELFVPEPDCVEFEENLPESVVCVPITTPTYISERAVSTGIMETGIEKPSFEHSLIVSTAEGFVLLTGCSHPGIVEIAKKAVTICGEELFLIVGGFHLYRSPDEKIIEVAEELKKFTRFVAPCHCTGERGIELFKEILKDRFVEAAAGVEIPLE</sequence>
<dbReference type="STRING" id="868864.Dester_0131"/>
<dbReference type="InParanoid" id="F0S0Y5"/>
<protein>
    <submittedName>
        <fullName evidence="2">Putative metal-dependent hydrolase</fullName>
    </submittedName>
</protein>
<dbReference type="InterPro" id="IPR001279">
    <property type="entry name" value="Metallo-B-lactamas"/>
</dbReference>
<dbReference type="Pfam" id="PF00753">
    <property type="entry name" value="Lactamase_B"/>
    <property type="match status" value="1"/>
</dbReference>
<dbReference type="InterPro" id="IPR041712">
    <property type="entry name" value="DHPS-like_MBL-fold"/>
</dbReference>
<gene>
    <name evidence="2" type="ordered locus">Dester_0131</name>
</gene>
<evidence type="ECO:0000259" key="1">
    <source>
        <dbReference type="SMART" id="SM00849"/>
    </source>
</evidence>
<dbReference type="HOGENOM" id="CLU_036012_1_0_0"/>
<dbReference type="GO" id="GO:0016740">
    <property type="term" value="F:transferase activity"/>
    <property type="evidence" value="ECO:0007669"/>
    <property type="project" value="TreeGrafter"/>
</dbReference>
<dbReference type="InterPro" id="IPR052926">
    <property type="entry name" value="Metallo-beta-lactamase_dom"/>
</dbReference>
<keyword evidence="3" id="KW-1185">Reference proteome</keyword>
<feature type="domain" description="Metallo-beta-lactamase" evidence="1">
    <location>
        <begin position="20"/>
        <end position="207"/>
    </location>
</feature>
<proteinExistence type="predicted"/>
<dbReference type="RefSeq" id="WP_013637749.1">
    <property type="nucleotide sequence ID" value="NC_015185.1"/>
</dbReference>